<dbReference type="AlphaFoldDB" id="A0A5J4WTX2"/>
<gene>
    <name evidence="1" type="ORF">EZS28_006907</name>
</gene>
<organism evidence="1 2">
    <name type="scientific">Streblomastix strix</name>
    <dbReference type="NCBI Taxonomy" id="222440"/>
    <lineage>
        <taxon>Eukaryota</taxon>
        <taxon>Metamonada</taxon>
        <taxon>Preaxostyla</taxon>
        <taxon>Oxymonadida</taxon>
        <taxon>Streblomastigidae</taxon>
        <taxon>Streblomastix</taxon>
    </lineage>
</organism>
<evidence type="ECO:0000313" key="1">
    <source>
        <dbReference type="EMBL" id="KAA6397569.1"/>
    </source>
</evidence>
<protein>
    <submittedName>
        <fullName evidence="1">Uncharacterized protein</fullName>
    </submittedName>
</protein>
<dbReference type="EMBL" id="SNRW01001151">
    <property type="protein sequence ID" value="KAA6397569.1"/>
    <property type="molecule type" value="Genomic_DNA"/>
</dbReference>
<accession>A0A5J4WTX2</accession>
<comment type="caution">
    <text evidence="1">The sequence shown here is derived from an EMBL/GenBank/DDBJ whole genome shotgun (WGS) entry which is preliminary data.</text>
</comment>
<reference evidence="1 2" key="1">
    <citation type="submission" date="2019-03" db="EMBL/GenBank/DDBJ databases">
        <title>Single cell metagenomics reveals metabolic interactions within the superorganism composed of flagellate Streblomastix strix and complex community of Bacteroidetes bacteria on its surface.</title>
        <authorList>
            <person name="Treitli S.C."/>
            <person name="Kolisko M."/>
            <person name="Husnik F."/>
            <person name="Keeling P."/>
            <person name="Hampl V."/>
        </authorList>
    </citation>
    <scope>NUCLEOTIDE SEQUENCE [LARGE SCALE GENOMIC DNA]</scope>
    <source>
        <strain evidence="1">ST1C</strain>
    </source>
</reference>
<dbReference type="Proteomes" id="UP000324800">
    <property type="component" value="Unassembled WGS sequence"/>
</dbReference>
<name>A0A5J4WTX2_9EUKA</name>
<proteinExistence type="predicted"/>
<sequence>MSACSSTDYNMLQCIPSIKPFVLLSRLGWLSCIVPVRYDQLPFRDLGMRTFSSAVSAANFGNRWINPQAQLFPSYDEYEGIQYRKYVQMEIDEELAETGSLSIIPQYSVMRYHIPVYPLRIGKFYDSQILYGISPHPIQAE</sequence>
<feature type="non-terminal residue" evidence="1">
    <location>
        <position position="141"/>
    </location>
</feature>
<evidence type="ECO:0000313" key="2">
    <source>
        <dbReference type="Proteomes" id="UP000324800"/>
    </source>
</evidence>